<proteinExistence type="predicted"/>
<dbReference type="EMBL" id="MU274911">
    <property type="protein sequence ID" value="KAI0089204.1"/>
    <property type="molecule type" value="Genomic_DNA"/>
</dbReference>
<reference evidence="1" key="1">
    <citation type="journal article" date="2021" name="Environ. Microbiol.">
        <title>Gene family expansions and transcriptome signatures uncover fungal adaptations to wood decay.</title>
        <authorList>
            <person name="Hage H."/>
            <person name="Miyauchi S."/>
            <person name="Viragh M."/>
            <person name="Drula E."/>
            <person name="Min B."/>
            <person name="Chaduli D."/>
            <person name="Navarro D."/>
            <person name="Favel A."/>
            <person name="Norest M."/>
            <person name="Lesage-Meessen L."/>
            <person name="Balint B."/>
            <person name="Merenyi Z."/>
            <person name="de Eugenio L."/>
            <person name="Morin E."/>
            <person name="Martinez A.T."/>
            <person name="Baldrian P."/>
            <person name="Stursova M."/>
            <person name="Martinez M.J."/>
            <person name="Novotny C."/>
            <person name="Magnuson J.K."/>
            <person name="Spatafora J.W."/>
            <person name="Maurice S."/>
            <person name="Pangilinan J."/>
            <person name="Andreopoulos W."/>
            <person name="LaButti K."/>
            <person name="Hundley H."/>
            <person name="Na H."/>
            <person name="Kuo A."/>
            <person name="Barry K."/>
            <person name="Lipzen A."/>
            <person name="Henrissat B."/>
            <person name="Riley R."/>
            <person name="Ahrendt S."/>
            <person name="Nagy L.G."/>
            <person name="Grigoriev I.V."/>
            <person name="Martin F."/>
            <person name="Rosso M.N."/>
        </authorList>
    </citation>
    <scope>NUCLEOTIDE SEQUENCE</scope>
    <source>
        <strain evidence="1">CBS 384.51</strain>
    </source>
</reference>
<evidence type="ECO:0000313" key="1">
    <source>
        <dbReference type="EMBL" id="KAI0089204.1"/>
    </source>
</evidence>
<sequence length="1336" mass="148098">MALINSPLKHLAPLATEPKSSTFKSNRQSSFVRRAFFGAIVVDGVATPRDLTIDLQDLVASFGEALDMEPEPSTSQLPSSNNSYADLSQSINTPHVRKRATTITSRSSTPASPVDVPSPQAILSRKRASTINAGLADIVNELVTTERSYVRRLRLLQSEYANPLRSFSKNRSTLILPPYEAKVIFGNIDQILPVNEALLADLEEMISPDGRDVGGIGDVALSHFRDQKGFEGYSVYYSKREEAQTMFEKELKRVTGQGSFSQFIERVKYSTGDARNRIGLRELLMEPVQRIPRYTLLFGQMIKQMPAHDPQRAKLMEAREQASKIAHADLDEETKRASTMYCLKTSIEGFPDSLWSNSRKFVDCIDVIDILQTGALENPSTPGGNANGLYHCSLILFDDKLLIAKRSNTEKPSRELLGLDDLDKVAMKVKSMSSGPKKHGMEYKGVVEVTDIVCTDNGGSGASVAYIHLYLESPPPDQKGVWGPRHFRPLTIVLPPATVNLDPVQVERVKRRFLDNLWQVQARYRTRNGQSVLLSGDEREVENRNDMRTVARLYYNLYPRTWFMREPKKTKIVVQVDQSGAADPVEFGPKGPFVVVRIQPLEGNLARFAVSSYYQLDDGEEEIVQTDTVAGRVADIIYQYGLFTFKTGIPSNSTPATPSSARTLTGILGVDTIARSLFHSHAKNTSKGDIFGGSMNTSKRSRTTVASRASANTASTGLTADTNSISRFVRSRSNSMSTAATSALDDDSKSMKSLVPSLDTGSWGSRRSGIKRKLLKTRRSKSPMTAGESGSEPEPVRCASRQSSDWTDADDEDEFEEGKTVSAINRDSSDFDLSERLELARKNSQSQIEQQYGSITPGEETIYEYEDEPPQSLRSSSRASKQLPNIPDDSNEDSSSLPLPTDDDRSEPGRPSRPESRTGDRRPRGPRTPSPLPPPVITRERSGATMEALDTLESTFAELSVSQRGLPTTPIPRSRRQVFDPTTLFSNIAGPSNYSIGSDVPIKPIQPLTVVKRRASNNSHGSSPYRMKQYNVSRGGTPHVKPASRKTSRSSLRKSSAQMKAIRAQVGGYANEEAEKLFEKSEVIKTKLETSKSNVAKLRALYEQSKTSEQPATPELERSVSPVKGLRSLMTRAPPTAPVTKEAKARMEEMQRVIQRRGGDIGVTPRRPLSFHPGESPGRSPFERPKDDGSATAMNEVTKQIDSDLSEALASYEGVQAALKATVLRNMELSSQLVKEKSEAFTPSRAHHFVKELVDSARDELNAMYDSFNEELDNVFGGLQLPEGDNWEAVANALKRMKLEKKESDRRNKLLHLRLADEQAHNDTYRQMLRDHGIIY</sequence>
<evidence type="ECO:0000313" key="2">
    <source>
        <dbReference type="Proteomes" id="UP001055072"/>
    </source>
</evidence>
<organism evidence="1 2">
    <name type="scientific">Irpex rosettiformis</name>
    <dbReference type="NCBI Taxonomy" id="378272"/>
    <lineage>
        <taxon>Eukaryota</taxon>
        <taxon>Fungi</taxon>
        <taxon>Dikarya</taxon>
        <taxon>Basidiomycota</taxon>
        <taxon>Agaricomycotina</taxon>
        <taxon>Agaricomycetes</taxon>
        <taxon>Polyporales</taxon>
        <taxon>Irpicaceae</taxon>
        <taxon>Irpex</taxon>
    </lineage>
</organism>
<keyword evidence="2" id="KW-1185">Reference proteome</keyword>
<name>A0ACB8U525_9APHY</name>
<comment type="caution">
    <text evidence="1">The sequence shown here is derived from an EMBL/GenBank/DDBJ whole genome shotgun (WGS) entry which is preliminary data.</text>
</comment>
<gene>
    <name evidence="1" type="ORF">BDY19DRAFT_993422</name>
</gene>
<protein>
    <submittedName>
        <fullName evidence="1">Uncharacterized protein</fullName>
    </submittedName>
</protein>
<dbReference type="Proteomes" id="UP001055072">
    <property type="component" value="Unassembled WGS sequence"/>
</dbReference>
<accession>A0ACB8U525</accession>